<organism evidence="6 7">
    <name type="scientific">Bifidobacterium myosotis</name>
    <dbReference type="NCBI Taxonomy" id="1630166"/>
    <lineage>
        <taxon>Bacteria</taxon>
        <taxon>Bacillati</taxon>
        <taxon>Actinomycetota</taxon>
        <taxon>Actinomycetes</taxon>
        <taxon>Bifidobacteriales</taxon>
        <taxon>Bifidobacteriaceae</taxon>
        <taxon>Bifidobacterium</taxon>
    </lineage>
</organism>
<dbReference type="GO" id="GO:0015846">
    <property type="term" value="P:polyamine transport"/>
    <property type="evidence" value="ECO:0007669"/>
    <property type="project" value="InterPro"/>
</dbReference>
<sequence length="431" mass="46424">MMTVKTGETIGAGKSGESNGTMRAGIHAEACAGACAGNRSARCDATACGDPARPAHRALMRRGRLRRALAAGLAGVMAVGLAACSGGVSDIASGPVVSAVGPYHAATGGELHIYTWAGYMPDDVIKAFEQDTGISLTVDTFDSNEALEAKLQSTGGEGYDIVMPSDYMVEQLIHEKLLMKFDVDTLPNAKNIKSEFRNPYYDKKMEYSIPYIVSYTGIVYDAKSIPAADAPRSWNDFFHPKASWGKTQLLGDQIEVVNAALRAVGSDQCTANPQDYQDAADLLEQYKPKLGVMSSEGVADRLASGEQKVGMAWSYDAYQAMVSNPDLKFVFPSDGANKFVDNVAISRGAKNVDQAKTFINWMLDPQHKTAVEQNAGAGSVLNGGDDLLPSDMRKLNVVVPSAAEEQHAILEKRCSNKLNDNYTMMFEDFRN</sequence>
<evidence type="ECO:0000256" key="4">
    <source>
        <dbReference type="ARBA" id="ARBA00022764"/>
    </source>
</evidence>
<dbReference type="SUPFAM" id="SSF53850">
    <property type="entry name" value="Periplasmic binding protein-like II"/>
    <property type="match status" value="1"/>
</dbReference>
<dbReference type="Pfam" id="PF13416">
    <property type="entry name" value="SBP_bac_8"/>
    <property type="match status" value="1"/>
</dbReference>
<dbReference type="EMBL" id="MWWW01000014">
    <property type="protein sequence ID" value="OZG59551.1"/>
    <property type="molecule type" value="Genomic_DNA"/>
</dbReference>
<keyword evidence="4" id="KW-0574">Periplasm</keyword>
<keyword evidence="3" id="KW-0732">Signal</keyword>
<dbReference type="PRINTS" id="PR00909">
    <property type="entry name" value="SPERMDNBNDNG"/>
</dbReference>
<gene>
    <name evidence="6" type="ORF">BMYO_1396</name>
</gene>
<dbReference type="Proteomes" id="UP000216871">
    <property type="component" value="Unassembled WGS sequence"/>
</dbReference>
<comment type="caution">
    <text evidence="6">The sequence shown here is derived from an EMBL/GenBank/DDBJ whole genome shotgun (WGS) entry which is preliminary data.</text>
</comment>
<evidence type="ECO:0000313" key="7">
    <source>
        <dbReference type="Proteomes" id="UP000216871"/>
    </source>
</evidence>
<feature type="transmembrane region" description="Helical" evidence="5">
    <location>
        <begin position="68"/>
        <end position="88"/>
    </location>
</feature>
<proteinExistence type="predicted"/>
<dbReference type="CDD" id="cd13590">
    <property type="entry name" value="PBP2_PotD_PotF_like"/>
    <property type="match status" value="1"/>
</dbReference>
<dbReference type="AlphaFoldDB" id="A0A261FK61"/>
<keyword evidence="7" id="KW-1185">Reference proteome</keyword>
<dbReference type="GO" id="GO:0042597">
    <property type="term" value="C:periplasmic space"/>
    <property type="evidence" value="ECO:0007669"/>
    <property type="project" value="UniProtKB-SubCell"/>
</dbReference>
<dbReference type="GO" id="GO:0019808">
    <property type="term" value="F:polyamine binding"/>
    <property type="evidence" value="ECO:0007669"/>
    <property type="project" value="InterPro"/>
</dbReference>
<dbReference type="Gene3D" id="3.40.190.10">
    <property type="entry name" value="Periplasmic binding protein-like II"/>
    <property type="match status" value="2"/>
</dbReference>
<dbReference type="PANTHER" id="PTHR30222">
    <property type="entry name" value="SPERMIDINE/PUTRESCINE-BINDING PERIPLASMIC PROTEIN"/>
    <property type="match status" value="1"/>
</dbReference>
<evidence type="ECO:0000256" key="3">
    <source>
        <dbReference type="ARBA" id="ARBA00022729"/>
    </source>
</evidence>
<keyword evidence="2" id="KW-0813">Transport</keyword>
<keyword evidence="5" id="KW-0812">Transmembrane</keyword>
<keyword evidence="5" id="KW-1133">Transmembrane helix</keyword>
<dbReference type="PANTHER" id="PTHR30222:SF17">
    <property type="entry name" value="SPERMIDINE_PUTRESCINE-BINDING PERIPLASMIC PROTEIN"/>
    <property type="match status" value="1"/>
</dbReference>
<reference evidence="6 7" key="1">
    <citation type="journal article" date="2017" name="BMC Genomics">
        <title>Comparative genomic and phylogenomic analyses of the Bifidobacteriaceae family.</title>
        <authorList>
            <person name="Lugli G.A."/>
            <person name="Milani C."/>
            <person name="Turroni F."/>
            <person name="Duranti S."/>
            <person name="Mancabelli L."/>
            <person name="Mangifesta M."/>
            <person name="Ferrario C."/>
            <person name="Modesto M."/>
            <person name="Mattarelli P."/>
            <person name="Jiri K."/>
            <person name="van Sinderen D."/>
            <person name="Ventura M."/>
        </authorList>
    </citation>
    <scope>NUCLEOTIDE SEQUENCE [LARGE SCALE GENOMIC DNA]</scope>
    <source>
        <strain evidence="6 7">DSM 100196</strain>
    </source>
</reference>
<keyword evidence="5" id="KW-0472">Membrane</keyword>
<evidence type="ECO:0000256" key="2">
    <source>
        <dbReference type="ARBA" id="ARBA00022448"/>
    </source>
</evidence>
<dbReference type="OrthoDB" id="9769319at2"/>
<evidence type="ECO:0000256" key="1">
    <source>
        <dbReference type="ARBA" id="ARBA00004418"/>
    </source>
</evidence>
<evidence type="ECO:0000313" key="6">
    <source>
        <dbReference type="EMBL" id="OZG59551.1"/>
    </source>
</evidence>
<dbReference type="RefSeq" id="WP_094667830.1">
    <property type="nucleotide sequence ID" value="NZ_MWWW01000014.1"/>
</dbReference>
<dbReference type="InterPro" id="IPR006059">
    <property type="entry name" value="SBP"/>
</dbReference>
<protein>
    <submittedName>
        <fullName evidence="6">Spermidine/putrescine ABC transporter substrate-binding protein</fullName>
    </submittedName>
</protein>
<accession>A0A261FK61</accession>
<evidence type="ECO:0000256" key="5">
    <source>
        <dbReference type="SAM" id="Phobius"/>
    </source>
</evidence>
<comment type="subcellular location">
    <subcellularLocation>
        <location evidence="1">Periplasm</location>
    </subcellularLocation>
</comment>
<dbReference type="InterPro" id="IPR001188">
    <property type="entry name" value="Sperm_putr-bd"/>
</dbReference>
<name>A0A261FK61_9BIFI</name>